<organism evidence="3 4">
    <name type="scientific">Vavraia culicis (isolate floridensis)</name>
    <name type="common">Microsporidian parasite</name>
    <dbReference type="NCBI Taxonomy" id="948595"/>
    <lineage>
        <taxon>Eukaryota</taxon>
        <taxon>Fungi</taxon>
        <taxon>Fungi incertae sedis</taxon>
        <taxon>Microsporidia</taxon>
        <taxon>Pleistophoridae</taxon>
        <taxon>Vavraia</taxon>
    </lineage>
</organism>
<dbReference type="AlphaFoldDB" id="L2GW56"/>
<dbReference type="PANTHER" id="PTHR24095:SF14">
    <property type="entry name" value="ACETYL-COENZYME A SYNTHETASE 1"/>
    <property type="match status" value="1"/>
</dbReference>
<dbReference type="GeneID" id="19879105"/>
<dbReference type="InterPro" id="IPR042099">
    <property type="entry name" value="ANL_N_sf"/>
</dbReference>
<protein>
    <recommendedName>
        <fullName evidence="1">acetate--CoA ligase</fullName>
        <ecNumber evidence="1">6.2.1.1</ecNumber>
    </recommendedName>
</protein>
<dbReference type="EMBL" id="GL877420">
    <property type="protein sequence ID" value="ELA47340.1"/>
    <property type="molecule type" value="Genomic_DNA"/>
</dbReference>
<evidence type="ECO:0000313" key="4">
    <source>
        <dbReference type="Proteomes" id="UP000011081"/>
    </source>
</evidence>
<dbReference type="VEuPathDB" id="MicrosporidiaDB:VCUG_01224"/>
<feature type="domain" description="AMP-binding enzyme C-terminal" evidence="2">
    <location>
        <begin position="105"/>
        <end position="168"/>
    </location>
</feature>
<dbReference type="InterPro" id="IPR025110">
    <property type="entry name" value="AMP-bd_C"/>
</dbReference>
<dbReference type="Pfam" id="PF13193">
    <property type="entry name" value="AMP-binding_C"/>
    <property type="match status" value="1"/>
</dbReference>
<dbReference type="Gene3D" id="3.40.50.12780">
    <property type="entry name" value="N-terminal domain of ligase-like"/>
    <property type="match status" value="1"/>
</dbReference>
<dbReference type="InParanoid" id="L2GW56"/>
<dbReference type="STRING" id="948595.L2GW56"/>
<accession>L2GW56</accession>
<dbReference type="OMA" id="RRITECA"/>
<dbReference type="GO" id="GO:0003987">
    <property type="term" value="F:acetate-CoA ligase activity"/>
    <property type="evidence" value="ECO:0007669"/>
    <property type="project" value="UniProtKB-EC"/>
</dbReference>
<dbReference type="Gene3D" id="3.30.300.30">
    <property type="match status" value="1"/>
</dbReference>
<evidence type="ECO:0000256" key="1">
    <source>
        <dbReference type="ARBA" id="ARBA00013275"/>
    </source>
</evidence>
<dbReference type="PANTHER" id="PTHR24095">
    <property type="entry name" value="ACETYL-COENZYME A SYNTHETASE"/>
    <property type="match status" value="1"/>
</dbReference>
<dbReference type="Proteomes" id="UP000011081">
    <property type="component" value="Unassembled WGS sequence"/>
</dbReference>
<dbReference type="InterPro" id="IPR045851">
    <property type="entry name" value="AMP-bd_C_sf"/>
</dbReference>
<dbReference type="OrthoDB" id="1706066at2759"/>
<dbReference type="GO" id="GO:0006085">
    <property type="term" value="P:acetyl-CoA biosynthetic process"/>
    <property type="evidence" value="ECO:0007669"/>
    <property type="project" value="TreeGrafter"/>
</dbReference>
<reference evidence="4" key="1">
    <citation type="submission" date="2011-03" db="EMBL/GenBank/DDBJ databases">
        <title>The genome sequence of Vavraia culicis strain floridensis.</title>
        <authorList>
            <consortium name="The Broad Institute Genome Sequencing Platform"/>
            <person name="Cuomo C."/>
            <person name="Becnel J."/>
            <person name="Sanscrainte N."/>
            <person name="Young S.K."/>
            <person name="Zeng Q."/>
            <person name="Gargeya S."/>
            <person name="Fitzgerald M."/>
            <person name="Haas B."/>
            <person name="Abouelleil A."/>
            <person name="Alvarado L."/>
            <person name="Arachchi H.M."/>
            <person name="Berlin A."/>
            <person name="Chapman S.B."/>
            <person name="Gearin G."/>
            <person name="Goldberg J."/>
            <person name="Griggs A."/>
            <person name="Gujja S."/>
            <person name="Hansen M."/>
            <person name="Heiman D."/>
            <person name="Howarth C."/>
            <person name="Larimer J."/>
            <person name="Lui A."/>
            <person name="MacDonald P.J.P."/>
            <person name="McCowen C."/>
            <person name="Montmayeur A."/>
            <person name="Murphy C."/>
            <person name="Neiman D."/>
            <person name="Pearson M."/>
            <person name="Priest M."/>
            <person name="Roberts A."/>
            <person name="Saif S."/>
            <person name="Shea T."/>
            <person name="Sisk P."/>
            <person name="Stolte C."/>
            <person name="Sykes S."/>
            <person name="Wortman J."/>
            <person name="Nusbaum C."/>
            <person name="Birren B."/>
        </authorList>
    </citation>
    <scope>NUCLEOTIDE SEQUENCE [LARGE SCALE GENOMIC DNA]</scope>
    <source>
        <strain evidence="4">floridensis</strain>
    </source>
</reference>
<sequence>MYSYWTDEIADHFRKEGLRLADENELGLIVLYGTWPGMTRTILNDHTRFVNTYVKHGVYFTGDEGVFYRGKLFVRGRADDIINVSGHRISTAEVESVCAQYVDGNERVMEVAMVGAPDEITGLSIVLFVVGDVGEEKLRMFLKRRIGAIINPKRIYFVKDLPKTRTGKIMRRVLKGLICGEDVGDLSTIGNEECIDEIRKVVAG</sequence>
<dbReference type="HOGENOM" id="CLU_000022_17_10_1"/>
<dbReference type="SUPFAM" id="SSF56801">
    <property type="entry name" value="Acetyl-CoA synthetase-like"/>
    <property type="match status" value="1"/>
</dbReference>
<name>L2GW56_VAVCU</name>
<evidence type="ECO:0000313" key="3">
    <source>
        <dbReference type="EMBL" id="ELA47340.1"/>
    </source>
</evidence>
<dbReference type="RefSeq" id="XP_008074242.1">
    <property type="nucleotide sequence ID" value="XM_008076051.1"/>
</dbReference>
<gene>
    <name evidence="3" type="ORF">VCUG_01224</name>
</gene>
<evidence type="ECO:0000259" key="2">
    <source>
        <dbReference type="Pfam" id="PF13193"/>
    </source>
</evidence>
<dbReference type="EC" id="6.2.1.1" evidence="1"/>
<keyword evidence="4" id="KW-1185">Reference proteome</keyword>
<proteinExistence type="predicted"/>